<dbReference type="Proteomes" id="UP000639859">
    <property type="component" value="Unassembled WGS sequence"/>
</dbReference>
<keyword evidence="1" id="KW-0812">Transmembrane</keyword>
<reference evidence="2 3" key="1">
    <citation type="submission" date="2020-11" db="EMBL/GenBank/DDBJ databases">
        <title>genome sequence of strain KACC 18849.</title>
        <authorList>
            <person name="Gao J."/>
            <person name="Zhang X."/>
        </authorList>
    </citation>
    <scope>NUCLEOTIDE SEQUENCE [LARGE SCALE GENOMIC DNA]</scope>
    <source>
        <strain evidence="2 3">KACC 18849</strain>
    </source>
</reference>
<comment type="caution">
    <text evidence="2">The sequence shown here is derived from an EMBL/GenBank/DDBJ whole genome shotgun (WGS) entry which is preliminary data.</text>
</comment>
<gene>
    <name evidence="2" type="ORF">I4Q42_23440</name>
</gene>
<evidence type="ECO:0008006" key="4">
    <source>
        <dbReference type="Google" id="ProtNLM"/>
    </source>
</evidence>
<keyword evidence="1" id="KW-1133">Transmembrane helix</keyword>
<keyword evidence="1" id="KW-0472">Membrane</keyword>
<keyword evidence="3" id="KW-1185">Reference proteome</keyword>
<proteinExistence type="predicted"/>
<organism evidence="2 3">
    <name type="scientific">Caulobacter hibisci</name>
    <dbReference type="NCBI Taxonomy" id="2035993"/>
    <lineage>
        <taxon>Bacteria</taxon>
        <taxon>Pseudomonadati</taxon>
        <taxon>Pseudomonadota</taxon>
        <taxon>Alphaproteobacteria</taxon>
        <taxon>Caulobacterales</taxon>
        <taxon>Caulobacteraceae</taxon>
        <taxon>Caulobacter</taxon>
    </lineage>
</organism>
<feature type="transmembrane region" description="Helical" evidence="1">
    <location>
        <begin position="12"/>
        <end position="33"/>
    </location>
</feature>
<accession>A0ABS0T439</accession>
<dbReference type="EMBL" id="JADWOX010000024">
    <property type="protein sequence ID" value="MBI1686633.1"/>
    <property type="molecule type" value="Genomic_DNA"/>
</dbReference>
<evidence type="ECO:0000313" key="3">
    <source>
        <dbReference type="Proteomes" id="UP000639859"/>
    </source>
</evidence>
<name>A0ABS0T439_9CAUL</name>
<evidence type="ECO:0000313" key="2">
    <source>
        <dbReference type="EMBL" id="MBI1686633.1"/>
    </source>
</evidence>
<evidence type="ECO:0000256" key="1">
    <source>
        <dbReference type="SAM" id="Phobius"/>
    </source>
</evidence>
<protein>
    <recommendedName>
        <fullName evidence="4">SPOR domain-containing protein</fullName>
    </recommendedName>
</protein>
<sequence>MAEETKSGGGNGGLAFIVGALVVVVAVLGFLMFSGGLTQKKSVDVNISASAPKLPDAPKVPEAPKAPG</sequence>
<dbReference type="RefSeq" id="WP_198578520.1">
    <property type="nucleotide sequence ID" value="NZ_JADWOX010000024.1"/>
</dbReference>